<keyword evidence="1 2" id="KW-0694">RNA-binding</keyword>
<gene>
    <name evidence="5" type="primary">PDIP3</name>
</gene>
<accession>C1BRL6</accession>
<evidence type="ECO:0000256" key="2">
    <source>
        <dbReference type="PROSITE-ProRule" id="PRU00176"/>
    </source>
</evidence>
<dbReference type="InterPro" id="IPR051229">
    <property type="entry name" value="ALYREF_mRNA_export"/>
</dbReference>
<evidence type="ECO:0000259" key="4">
    <source>
        <dbReference type="PROSITE" id="PS50102"/>
    </source>
</evidence>
<feature type="region of interest" description="Disordered" evidence="3">
    <location>
        <begin position="89"/>
        <end position="126"/>
    </location>
</feature>
<sequence length="367" mass="41081">MKIVKGKKSPGVVDARQRLISKSRASIKDARDTLVKKAKSTDAREKLEKIRHLKNGKLEVKKSANGGITITTTKTGKLLLTTSKKKSLIKNGTKASAKKDSRQPAPKATKGGRITKAKQQRVSKETPLTRTIRGQMTESARLDYELMNTRVDPAILKRTVRQNVARERSPIDSSRFYRPMSRRSPELDYYESRSRLRSPLTSRSSRYAASSRMAFDRDRSKSPAYEYVPSTSYGSSRSRRYDFDEPRRDSSMHNEMRSRRMYKPEESSRMYPRQMTSGSSGGGSGGSYVSPLQGAKVVVGNLHNTVTQEDIVELFGDVGPLKRVKVVNPGTAEVVFVNRDDALKAVETCHNRQLDGKAMKCQLIGAN</sequence>
<organism evidence="5">
    <name type="scientific">Caligus rogercresseyi</name>
    <name type="common">Sea louse</name>
    <dbReference type="NCBI Taxonomy" id="217165"/>
    <lineage>
        <taxon>Eukaryota</taxon>
        <taxon>Metazoa</taxon>
        <taxon>Ecdysozoa</taxon>
        <taxon>Arthropoda</taxon>
        <taxon>Crustacea</taxon>
        <taxon>Multicrustacea</taxon>
        <taxon>Hexanauplia</taxon>
        <taxon>Copepoda</taxon>
        <taxon>Siphonostomatoida</taxon>
        <taxon>Caligidae</taxon>
        <taxon>Caligus</taxon>
    </lineage>
</organism>
<protein>
    <submittedName>
        <fullName evidence="5">Polymerase delta-interacting protein 3</fullName>
    </submittedName>
</protein>
<dbReference type="InterPro" id="IPR000504">
    <property type="entry name" value="RRM_dom"/>
</dbReference>
<dbReference type="GO" id="GO:0016973">
    <property type="term" value="P:poly(A)+ mRNA export from nucleus"/>
    <property type="evidence" value="ECO:0007669"/>
    <property type="project" value="TreeGrafter"/>
</dbReference>
<dbReference type="Pfam" id="PF00076">
    <property type="entry name" value="RRM_1"/>
    <property type="match status" value="1"/>
</dbReference>
<feature type="compositionally biased region" description="Low complexity" evidence="3">
    <location>
        <begin position="197"/>
        <end position="213"/>
    </location>
</feature>
<dbReference type="InterPro" id="IPR035979">
    <property type="entry name" value="RBD_domain_sf"/>
</dbReference>
<dbReference type="EMBL" id="BT077245">
    <property type="protein sequence ID" value="ACO11669.1"/>
    <property type="molecule type" value="mRNA"/>
</dbReference>
<feature type="domain" description="RRM" evidence="4">
    <location>
        <begin position="295"/>
        <end position="366"/>
    </location>
</feature>
<evidence type="ECO:0000256" key="1">
    <source>
        <dbReference type="ARBA" id="ARBA00022884"/>
    </source>
</evidence>
<dbReference type="InterPro" id="IPR012677">
    <property type="entry name" value="Nucleotide-bd_a/b_plait_sf"/>
</dbReference>
<name>C1BRL6_CALRO</name>
<evidence type="ECO:0000313" key="5">
    <source>
        <dbReference type="EMBL" id="ACO11669.1"/>
    </source>
</evidence>
<feature type="region of interest" description="Disordered" evidence="3">
    <location>
        <begin position="188"/>
        <end position="287"/>
    </location>
</feature>
<dbReference type="PROSITE" id="PS50102">
    <property type="entry name" value="RRM"/>
    <property type="match status" value="1"/>
</dbReference>
<dbReference type="AlphaFoldDB" id="C1BRL6"/>
<feature type="compositionally biased region" description="Basic and acidic residues" evidence="3">
    <location>
        <begin position="239"/>
        <end position="268"/>
    </location>
</feature>
<dbReference type="SMART" id="SM00360">
    <property type="entry name" value="RRM"/>
    <property type="match status" value="1"/>
</dbReference>
<dbReference type="PANTHER" id="PTHR19965:SF96">
    <property type="entry name" value="POLYMERASE DELTA-INTERACTING PROTEIN 3"/>
    <property type="match status" value="1"/>
</dbReference>
<dbReference type="GO" id="GO:0016607">
    <property type="term" value="C:nuclear speck"/>
    <property type="evidence" value="ECO:0007669"/>
    <property type="project" value="TreeGrafter"/>
</dbReference>
<evidence type="ECO:0000256" key="3">
    <source>
        <dbReference type="SAM" id="MobiDB-lite"/>
    </source>
</evidence>
<dbReference type="GO" id="GO:0003729">
    <property type="term" value="F:mRNA binding"/>
    <property type="evidence" value="ECO:0007669"/>
    <property type="project" value="TreeGrafter"/>
</dbReference>
<dbReference type="InterPro" id="IPR034784">
    <property type="entry name" value="PDIP3_RRM"/>
</dbReference>
<proteinExistence type="evidence at transcript level"/>
<dbReference type="Gene3D" id="3.30.70.330">
    <property type="match status" value="1"/>
</dbReference>
<reference evidence="5" key="1">
    <citation type="submission" date="2009-03" db="EMBL/GenBank/DDBJ databases">
        <title>Caligus rogercresseyi ESTs and full-length cDNAs.</title>
        <authorList>
            <person name="Yasuike M."/>
            <person name="von Schalburg K."/>
            <person name="Cooper G."/>
            <person name="Leong J."/>
            <person name="Jones S.R.M."/>
            <person name="Koop B.F."/>
        </authorList>
    </citation>
    <scope>NUCLEOTIDE SEQUENCE</scope>
    <source>
        <tissue evidence="5">Whole body</tissue>
    </source>
</reference>
<dbReference type="SUPFAM" id="SSF54928">
    <property type="entry name" value="RNA-binding domain, RBD"/>
    <property type="match status" value="1"/>
</dbReference>
<dbReference type="CDD" id="cd12681">
    <property type="entry name" value="RRM_SKAR"/>
    <property type="match status" value="1"/>
</dbReference>
<dbReference type="PANTHER" id="PTHR19965">
    <property type="entry name" value="RNA AND EXPORT FACTOR BINDING PROTEIN"/>
    <property type="match status" value="1"/>
</dbReference>